<dbReference type="Pfam" id="PF25788">
    <property type="entry name" value="Ig_Rha78A_N"/>
    <property type="match status" value="1"/>
</dbReference>
<gene>
    <name evidence="2" type="ORF">CLOSTMETH_01889</name>
</gene>
<dbReference type="AlphaFoldDB" id="C0EDG2"/>
<dbReference type="EMBL" id="ACEC01000061">
    <property type="protein sequence ID" value="EEG30548.1"/>
    <property type="molecule type" value="Genomic_DNA"/>
</dbReference>
<protein>
    <submittedName>
        <fullName evidence="2">Uncharacterized protein</fullName>
    </submittedName>
</protein>
<evidence type="ECO:0000313" key="3">
    <source>
        <dbReference type="Proteomes" id="UP000003340"/>
    </source>
</evidence>
<feature type="chain" id="PRO_5002896088" evidence="1">
    <location>
        <begin position="32"/>
        <end position="95"/>
    </location>
</feature>
<dbReference type="Gene3D" id="2.60.40.10">
    <property type="entry name" value="Immunoglobulins"/>
    <property type="match status" value="1"/>
</dbReference>
<accession>C0EDG2</accession>
<keyword evidence="1" id="KW-0732">Signal</keyword>
<proteinExistence type="predicted"/>
<keyword evidence="3" id="KW-1185">Reference proteome</keyword>
<comment type="caution">
    <text evidence="2">The sequence shown here is derived from an EMBL/GenBank/DDBJ whole genome shotgun (WGS) entry which is preliminary data.</text>
</comment>
<evidence type="ECO:0000256" key="1">
    <source>
        <dbReference type="SAM" id="SignalP"/>
    </source>
</evidence>
<feature type="signal peptide" evidence="1">
    <location>
        <begin position="1"/>
        <end position="31"/>
    </location>
</feature>
<reference evidence="2 3" key="1">
    <citation type="submission" date="2009-01" db="EMBL/GenBank/DDBJ databases">
        <authorList>
            <person name="Fulton L."/>
            <person name="Clifton S."/>
            <person name="Fulton B."/>
            <person name="Xu J."/>
            <person name="Minx P."/>
            <person name="Pepin K.H."/>
            <person name="Johnson M."/>
            <person name="Bhonagiri V."/>
            <person name="Nash W.E."/>
            <person name="Mardis E.R."/>
            <person name="Wilson R.K."/>
        </authorList>
    </citation>
    <scope>NUCLEOTIDE SEQUENCE [LARGE SCALE GENOMIC DNA]</scope>
    <source>
        <strain evidence="2 3">DSM 5476</strain>
    </source>
</reference>
<dbReference type="Proteomes" id="UP000003340">
    <property type="component" value="Unassembled WGS sequence"/>
</dbReference>
<name>C0EDG2_9FIRM</name>
<dbReference type="InterPro" id="IPR013783">
    <property type="entry name" value="Ig-like_fold"/>
</dbReference>
<reference evidence="2 3" key="2">
    <citation type="submission" date="2009-02" db="EMBL/GenBank/DDBJ databases">
        <title>Draft genome sequence of Clostridium methylpentosum (DSM 5476).</title>
        <authorList>
            <person name="Sudarsanam P."/>
            <person name="Ley R."/>
            <person name="Guruge J."/>
            <person name="Turnbaugh P.J."/>
            <person name="Mahowald M."/>
            <person name="Liep D."/>
            <person name="Gordon J."/>
        </authorList>
    </citation>
    <scope>NUCLEOTIDE SEQUENCE [LARGE SCALE GENOMIC DNA]</scope>
    <source>
        <strain evidence="2 3">DSM 5476</strain>
    </source>
</reference>
<dbReference type="HOGENOM" id="CLU_2367899_0_0_9"/>
<sequence length="95" mass="10453">MNVQTRWKKSIAVILAFCLMLQMMTGLSVLAADKSPVLSVFGLETDATVNPLGIDNTSPDLSWKISSTQRGVIQQSYRIMAATSKEKLEQGTYDL</sequence>
<organism evidence="2 3">
    <name type="scientific">[Clostridium] methylpentosum DSM 5476</name>
    <dbReference type="NCBI Taxonomy" id="537013"/>
    <lineage>
        <taxon>Bacteria</taxon>
        <taxon>Bacillati</taxon>
        <taxon>Bacillota</taxon>
        <taxon>Clostridia</taxon>
        <taxon>Eubacteriales</taxon>
        <taxon>Oscillospiraceae</taxon>
        <taxon>Oscillospiraceae incertae sedis</taxon>
    </lineage>
</organism>
<evidence type="ECO:0000313" key="2">
    <source>
        <dbReference type="EMBL" id="EEG30548.1"/>
    </source>
</evidence>
<dbReference type="STRING" id="537013.CLOSTMETH_01889"/>